<dbReference type="Gene3D" id="3.40.50.150">
    <property type="entry name" value="Vaccinia Virus protein VP39"/>
    <property type="match status" value="1"/>
</dbReference>
<dbReference type="InParanoid" id="A0A194X3L5"/>
<dbReference type="EMBL" id="KQ947419">
    <property type="protein sequence ID" value="KUJ14788.1"/>
    <property type="molecule type" value="Genomic_DNA"/>
</dbReference>
<keyword evidence="9" id="KW-1185">Reference proteome</keyword>
<gene>
    <name evidence="8" type="ORF">LY89DRAFT_589436</name>
</gene>
<dbReference type="InterPro" id="IPR001525">
    <property type="entry name" value="C5_MeTfrase"/>
</dbReference>
<evidence type="ECO:0000256" key="4">
    <source>
        <dbReference type="ARBA" id="ARBA00022691"/>
    </source>
</evidence>
<evidence type="ECO:0000256" key="6">
    <source>
        <dbReference type="SAM" id="MobiDB-lite"/>
    </source>
</evidence>
<dbReference type="PANTHER" id="PTHR10629:SF54">
    <property type="entry name" value="DNA METHYLTRANSFERASE DIM-2"/>
    <property type="match status" value="1"/>
</dbReference>
<dbReference type="GO" id="GO:0044027">
    <property type="term" value="P:negative regulation of gene expression via chromosomal CpG island methylation"/>
    <property type="evidence" value="ECO:0007669"/>
    <property type="project" value="TreeGrafter"/>
</dbReference>
<feature type="active site" evidence="5">
    <location>
        <position position="851"/>
    </location>
</feature>
<keyword evidence="4 5" id="KW-0949">S-adenosyl-L-methionine</keyword>
<keyword evidence="3 5" id="KW-0808">Transferase</keyword>
<dbReference type="GO" id="GO:0003886">
    <property type="term" value="F:DNA (cytosine-5-)-methyltransferase activity"/>
    <property type="evidence" value="ECO:0007669"/>
    <property type="project" value="UniProtKB-EC"/>
</dbReference>
<evidence type="ECO:0000313" key="8">
    <source>
        <dbReference type="EMBL" id="KUJ14788.1"/>
    </source>
</evidence>
<feature type="domain" description="DUF7893" evidence="7">
    <location>
        <begin position="280"/>
        <end position="369"/>
    </location>
</feature>
<dbReference type="PRINTS" id="PR00105">
    <property type="entry name" value="C5METTRFRASE"/>
</dbReference>
<name>A0A194X3L5_MOLSC</name>
<dbReference type="AlphaFoldDB" id="A0A194X3L5"/>
<organism evidence="8 9">
    <name type="scientific">Mollisia scopiformis</name>
    <name type="common">Conifer needle endophyte fungus</name>
    <name type="synonym">Phialocephala scopiformis</name>
    <dbReference type="NCBI Taxonomy" id="149040"/>
    <lineage>
        <taxon>Eukaryota</taxon>
        <taxon>Fungi</taxon>
        <taxon>Dikarya</taxon>
        <taxon>Ascomycota</taxon>
        <taxon>Pezizomycotina</taxon>
        <taxon>Leotiomycetes</taxon>
        <taxon>Helotiales</taxon>
        <taxon>Mollisiaceae</taxon>
        <taxon>Mollisia</taxon>
    </lineage>
</organism>
<dbReference type="InterPro" id="IPR029063">
    <property type="entry name" value="SAM-dependent_MTases_sf"/>
</dbReference>
<keyword evidence="2 5" id="KW-0489">Methyltransferase</keyword>
<dbReference type="GO" id="GO:0003677">
    <property type="term" value="F:DNA binding"/>
    <property type="evidence" value="ECO:0007669"/>
    <property type="project" value="TreeGrafter"/>
</dbReference>
<dbReference type="InterPro" id="IPR050390">
    <property type="entry name" value="C5-Methyltransferase"/>
</dbReference>
<sequence length="1174" mass="131885">MLDGSESPISSAIPFQAAPQTAPTIFKHLVPFTELSPTPLSNIEVSIPARHQSTRDPHTSNSSTISSAVTGSTTPISSSSRETRSIRLNNKPRTRTRPPDSRTKSKKGCVAGTPGFQTANSETGSKDQPSIYPKSRRQEFIPPFPPCSERSAVRDLLAEIKSRDTDQSLEQPSFIEFDLSDFSIYLPDNKNYPYELRGLQHLVTRAGCSSFLFDGILTVGNTHRYVSAVPFQICSIGNYGENIHEVDGDIWLQSNINADADIYYRLKTPSPEYREYHDGFLWLANLAKHFVDYCQAAPEQTVFLINFRTDFSQWLREHHGSSPAFQNWYQQYDKDDFRRHITMHIKFLFKETVGVNPELKTEPIFNEVLEMDYIPQQLIVERKTIVTPYVYECFKDLRFGHHLKAMEVSGTPRTQQISQGGCLDLTVNDYVRPSHIEVRVEIPSSIPEPAPRIIQTRSPSSPNAVSPRQRMILNIKSGDVLSVVKDGKGSVWKDEVSRWKTADDCWYVYVQAIHKSTDGTREFDALWLYKASDTSCAKMKYPYQNELFLSDNCTCLQKRITEEEVLSSVKVVWNGRPSERDKRVFIRQTYLENEKFVTLKKAHKRCKHLQAKAGGDPTSHEYQIGQTVLVPPPRKSKFALEPYEVVKFITEGVKEEVAVLRRLQRRQTVDGKGRPNELVYTETLDRIPVRKIEGSCLVRFYKCSDVLNHQIPAPYSRDGTGNAFYITTRLVDVNGIGMVQPIEHNLPASLLQGFDPTEAYARLRGMDLYCGGGNFGRGLEEGGAVHNEWAVDVNREAIYTYFANLPNPNGTKIFFGSVDDLLSQALQGNPKNSNLIPAPGDVDCIFAGSPCQGFSAINSSRNNEQGLKNQSLVASVGAYIDFYRPKYGILENVMTMAQKGRGRDEDVLSQLICAIVGLGYQLQMFVVDAWSCGMPQSRTRLFVSFAAPGLEPLDHPKISHSHPPVKERDRTLGKMANGEAFGRRFRGPTPFEYISAEEGIGELPSIGYGSTYHCTEYPYHISAFPMTERRRQQVESIPKLPRGMNFAKAWNEGRGVLTPEQTSYFPVYRSNGTLRENCSKTSTAWGRMDPKGLITVILSQMAMGDARAGQIIHWDQPRTLTVMEAQRAQGFLDDEILLGGTAASFKILGNSVARGVALALGLALHEAWFKNTPD</sequence>
<dbReference type="OrthoDB" id="5376140at2759"/>
<dbReference type="Proteomes" id="UP000070700">
    <property type="component" value="Unassembled WGS sequence"/>
</dbReference>
<dbReference type="Pfam" id="PF25423">
    <property type="entry name" value="DUF7893"/>
    <property type="match status" value="1"/>
</dbReference>
<reference evidence="8 9" key="1">
    <citation type="submission" date="2015-10" db="EMBL/GenBank/DDBJ databases">
        <title>Full genome of DAOMC 229536 Phialocephala scopiformis, a fungal endophyte of spruce producing the potent anti-insectan compound rugulosin.</title>
        <authorList>
            <consortium name="DOE Joint Genome Institute"/>
            <person name="Walker A.K."/>
            <person name="Frasz S.L."/>
            <person name="Seifert K.A."/>
            <person name="Miller J.D."/>
            <person name="Mondo S.J."/>
            <person name="Labutti K."/>
            <person name="Lipzen A."/>
            <person name="Dockter R."/>
            <person name="Kennedy M."/>
            <person name="Grigoriev I.V."/>
            <person name="Spatafora J.W."/>
        </authorList>
    </citation>
    <scope>NUCLEOTIDE SEQUENCE [LARGE SCALE GENOMIC DNA]</scope>
    <source>
        <strain evidence="8 9">CBS 120377</strain>
    </source>
</reference>
<dbReference type="GO" id="GO:0032259">
    <property type="term" value="P:methylation"/>
    <property type="evidence" value="ECO:0007669"/>
    <property type="project" value="UniProtKB-KW"/>
</dbReference>
<feature type="compositionally biased region" description="Polar residues" evidence="6">
    <location>
        <begin position="115"/>
        <end position="128"/>
    </location>
</feature>
<dbReference type="InterPro" id="IPR018117">
    <property type="entry name" value="C5_DNA_meth_AS"/>
</dbReference>
<dbReference type="STRING" id="149040.A0A194X3L5"/>
<feature type="region of interest" description="Disordered" evidence="6">
    <location>
        <begin position="50"/>
        <end position="145"/>
    </location>
</feature>
<comment type="similarity">
    <text evidence="5">Belongs to the class I-like SAM-binding methyltransferase superfamily. C5-methyltransferase family.</text>
</comment>
<feature type="non-terminal residue" evidence="8">
    <location>
        <position position="1174"/>
    </location>
</feature>
<dbReference type="KEGG" id="psco:LY89DRAFT_589436"/>
<dbReference type="Gene3D" id="2.30.30.490">
    <property type="match status" value="1"/>
</dbReference>
<evidence type="ECO:0000256" key="1">
    <source>
        <dbReference type="ARBA" id="ARBA00011975"/>
    </source>
</evidence>
<dbReference type="InterPro" id="IPR057215">
    <property type="entry name" value="DUF7893"/>
</dbReference>
<dbReference type="PROSITE" id="PS51679">
    <property type="entry name" value="SAM_MT_C5"/>
    <property type="match status" value="1"/>
</dbReference>
<accession>A0A194X3L5</accession>
<evidence type="ECO:0000313" key="9">
    <source>
        <dbReference type="Proteomes" id="UP000070700"/>
    </source>
</evidence>
<dbReference type="PROSITE" id="PS00094">
    <property type="entry name" value="C5_MTASE_1"/>
    <property type="match status" value="1"/>
</dbReference>
<dbReference type="Gene3D" id="3.90.120.10">
    <property type="entry name" value="DNA Methylase, subunit A, domain 2"/>
    <property type="match status" value="1"/>
</dbReference>
<evidence type="ECO:0000256" key="5">
    <source>
        <dbReference type="PROSITE-ProRule" id="PRU01016"/>
    </source>
</evidence>
<evidence type="ECO:0000256" key="3">
    <source>
        <dbReference type="ARBA" id="ARBA00022679"/>
    </source>
</evidence>
<dbReference type="EC" id="2.1.1.37" evidence="1"/>
<dbReference type="GeneID" id="28819260"/>
<proteinExistence type="inferred from homology"/>
<dbReference type="Pfam" id="PF00145">
    <property type="entry name" value="DNA_methylase"/>
    <property type="match status" value="1"/>
</dbReference>
<dbReference type="InterPro" id="IPR043151">
    <property type="entry name" value="BAH_sf"/>
</dbReference>
<protein>
    <recommendedName>
        <fullName evidence="1">DNA (cytosine-5-)-methyltransferase</fullName>
        <ecNumber evidence="1">2.1.1.37</ecNumber>
    </recommendedName>
</protein>
<dbReference type="PANTHER" id="PTHR10629">
    <property type="entry name" value="CYTOSINE-SPECIFIC METHYLTRANSFERASE"/>
    <property type="match status" value="1"/>
</dbReference>
<feature type="compositionally biased region" description="Polar residues" evidence="6">
    <location>
        <begin position="59"/>
        <end position="71"/>
    </location>
</feature>
<dbReference type="RefSeq" id="XP_018069143.1">
    <property type="nucleotide sequence ID" value="XM_018209534.1"/>
</dbReference>
<evidence type="ECO:0000256" key="2">
    <source>
        <dbReference type="ARBA" id="ARBA00022603"/>
    </source>
</evidence>
<dbReference type="SUPFAM" id="SSF53335">
    <property type="entry name" value="S-adenosyl-L-methionine-dependent methyltransferases"/>
    <property type="match status" value="1"/>
</dbReference>
<evidence type="ECO:0000259" key="7">
    <source>
        <dbReference type="Pfam" id="PF25423"/>
    </source>
</evidence>
<dbReference type="GO" id="GO:0005634">
    <property type="term" value="C:nucleus"/>
    <property type="evidence" value="ECO:0007669"/>
    <property type="project" value="TreeGrafter"/>
</dbReference>